<dbReference type="GeneID" id="5024741"/>
<dbReference type="KEGG" id="ptm:GSPATT00008106001"/>
<evidence type="ECO:0000313" key="1">
    <source>
        <dbReference type="EMBL" id="CAK71559.1"/>
    </source>
</evidence>
<dbReference type="InParanoid" id="A0CL92"/>
<reference evidence="1 2" key="1">
    <citation type="journal article" date="2006" name="Nature">
        <title>Global trends of whole-genome duplications revealed by the ciliate Paramecium tetraurelia.</title>
        <authorList>
            <consortium name="Genoscope"/>
            <person name="Aury J.-M."/>
            <person name="Jaillon O."/>
            <person name="Duret L."/>
            <person name="Noel B."/>
            <person name="Jubin C."/>
            <person name="Porcel B.M."/>
            <person name="Segurens B."/>
            <person name="Daubin V."/>
            <person name="Anthouard V."/>
            <person name="Aiach N."/>
            <person name="Arnaiz O."/>
            <person name="Billaut A."/>
            <person name="Beisson J."/>
            <person name="Blanc I."/>
            <person name="Bouhouche K."/>
            <person name="Camara F."/>
            <person name="Duharcourt S."/>
            <person name="Guigo R."/>
            <person name="Gogendeau D."/>
            <person name="Katinka M."/>
            <person name="Keller A.-M."/>
            <person name="Kissmehl R."/>
            <person name="Klotz C."/>
            <person name="Koll F."/>
            <person name="Le Moue A."/>
            <person name="Lepere C."/>
            <person name="Malinsky S."/>
            <person name="Nowacki M."/>
            <person name="Nowak J.K."/>
            <person name="Plattner H."/>
            <person name="Poulain J."/>
            <person name="Ruiz F."/>
            <person name="Serrano V."/>
            <person name="Zagulski M."/>
            <person name="Dessen P."/>
            <person name="Betermier M."/>
            <person name="Weissenbach J."/>
            <person name="Scarpelli C."/>
            <person name="Schachter V."/>
            <person name="Sperling L."/>
            <person name="Meyer E."/>
            <person name="Cohen J."/>
            <person name="Wincker P."/>
        </authorList>
    </citation>
    <scope>NUCLEOTIDE SEQUENCE [LARGE SCALE GENOMIC DNA]</scope>
    <source>
        <strain evidence="1 2">Stock d4-2</strain>
    </source>
</reference>
<dbReference type="Proteomes" id="UP000000600">
    <property type="component" value="Unassembled WGS sequence"/>
</dbReference>
<dbReference type="OrthoDB" id="304137at2759"/>
<protein>
    <submittedName>
        <fullName evidence="1">Uncharacterized protein</fullName>
    </submittedName>
</protein>
<accession>A0CL92</accession>
<name>A0CL92_PARTE</name>
<dbReference type="EMBL" id="CT868097">
    <property type="protein sequence ID" value="CAK71559.1"/>
    <property type="molecule type" value="Genomic_DNA"/>
</dbReference>
<gene>
    <name evidence="1" type="ORF">GSPATT00008106001</name>
</gene>
<organism evidence="1 2">
    <name type="scientific">Paramecium tetraurelia</name>
    <dbReference type="NCBI Taxonomy" id="5888"/>
    <lineage>
        <taxon>Eukaryota</taxon>
        <taxon>Sar</taxon>
        <taxon>Alveolata</taxon>
        <taxon>Ciliophora</taxon>
        <taxon>Intramacronucleata</taxon>
        <taxon>Oligohymenophorea</taxon>
        <taxon>Peniculida</taxon>
        <taxon>Parameciidae</taxon>
        <taxon>Paramecium</taxon>
    </lineage>
</organism>
<proteinExistence type="predicted"/>
<dbReference type="HOGENOM" id="CLU_583267_0_0_1"/>
<dbReference type="RefSeq" id="XP_001438956.1">
    <property type="nucleotide sequence ID" value="XM_001438919.1"/>
</dbReference>
<dbReference type="OMA" id="KSFKQWI"/>
<dbReference type="AlphaFoldDB" id="A0CL92"/>
<evidence type="ECO:0000313" key="2">
    <source>
        <dbReference type="Proteomes" id="UP000000600"/>
    </source>
</evidence>
<sequence length="473" mass="56031">MQSSNHQAIKQSSCLDYIFDSWSKSIDTSRTKEPQQIKLKSPNRRQNHFQYKSTLDQNYEYDHDQISTTKSQLHQKNYNVPLNSYINNLDGRKDERKDVQFLSIKRIIKNQVRAQTINLQIKVELRSECIANYSTIFSQPIKNSQPNSLSYSLNCKLILPKIKQIKTQKVVGIRKFQVICKVIGKFILLFYHILPSTSPKRILINSKVKLALNLRKTFKFDRNIKQSLSKSFKQWIEPSLQKIFYYLQNSFPKIFQENIFDQREVQDSESIWTLNFAKFLFQNLELITRKGNIPKEIINAMSQSIYKENNQFVQLFVAQRTHFNKKPFSIMELQLLSSEYILFNGIVIQLFELANNLKYQSFNHNVNCKIQVLKLVSILNLYYIRAFQDMPLINQNIQEDQLYTRMIHITPDEDQLLQLLDTKEKSKQESMILGLKHEQQIQLVLQQREKQNQKLELLFKKFIHNLGSQVVIF</sequence>
<keyword evidence="2" id="KW-1185">Reference proteome</keyword>